<sequence>MTITEERPSSATKLSPPERKARRKRILSWVLPAIGVALIAGLFLLTQHLLANGLGQPREALPEEVSANNTTQFGEAGTSYAVQYQVVTLNLSERPIAAADLSMADDAQAVIAPGYGFLDTTMYVGEGGGINGQGYFSEMMSSVAATTERGTVTRIDMQRAPVGWAEFPNAMNAVELGAVAFGWDVDQVDIDAFTTRTAESVRRGEPISWEIGAAGAMGVPVSGAVSCSGEGLCVVSYSVDVSGQSVGD</sequence>
<comment type="caution">
    <text evidence="2">The sequence shown here is derived from an EMBL/GenBank/DDBJ whole genome shotgun (WGS) entry which is preliminary data.</text>
</comment>
<keyword evidence="1" id="KW-0812">Transmembrane</keyword>
<keyword evidence="3" id="KW-1185">Reference proteome</keyword>
<feature type="transmembrane region" description="Helical" evidence="1">
    <location>
        <begin position="26"/>
        <end position="45"/>
    </location>
</feature>
<organism evidence="2 3">
    <name type="scientific">Agrococcus pavilionensis RW1</name>
    <dbReference type="NCBI Taxonomy" id="1330458"/>
    <lineage>
        <taxon>Bacteria</taxon>
        <taxon>Bacillati</taxon>
        <taxon>Actinomycetota</taxon>
        <taxon>Actinomycetes</taxon>
        <taxon>Micrococcales</taxon>
        <taxon>Microbacteriaceae</taxon>
        <taxon>Agrococcus</taxon>
    </lineage>
</organism>
<dbReference type="OrthoDB" id="5126736at2"/>
<gene>
    <name evidence="2" type="ORF">L332_11315</name>
</gene>
<dbReference type="AlphaFoldDB" id="U1LRB6"/>
<evidence type="ECO:0000313" key="3">
    <source>
        <dbReference type="Proteomes" id="UP000016462"/>
    </source>
</evidence>
<dbReference type="EMBL" id="ASHR01000014">
    <property type="protein sequence ID" value="ERG65029.1"/>
    <property type="molecule type" value="Genomic_DNA"/>
</dbReference>
<accession>U1LRB6</accession>
<dbReference type="Proteomes" id="UP000016462">
    <property type="component" value="Unassembled WGS sequence"/>
</dbReference>
<name>U1LRB6_9MICO</name>
<keyword evidence="1" id="KW-1133">Transmembrane helix</keyword>
<evidence type="ECO:0000313" key="2">
    <source>
        <dbReference type="EMBL" id="ERG65029.1"/>
    </source>
</evidence>
<keyword evidence="1" id="KW-0472">Membrane</keyword>
<reference evidence="2 3" key="1">
    <citation type="journal article" date="2013" name="Genome Announc.">
        <title>First draft genome sequence from a member of the genus agrococcus, isolated from modern microbialites.</title>
        <authorList>
            <person name="White R.A.III."/>
            <person name="Grassa C.J."/>
            <person name="Suttle C.A."/>
        </authorList>
    </citation>
    <scope>NUCLEOTIDE SEQUENCE [LARGE SCALE GENOMIC DNA]</scope>
    <source>
        <strain evidence="2 3">RW1</strain>
    </source>
</reference>
<proteinExistence type="predicted"/>
<evidence type="ECO:0000256" key="1">
    <source>
        <dbReference type="SAM" id="Phobius"/>
    </source>
</evidence>
<protein>
    <submittedName>
        <fullName evidence="2">Uncharacterized protein</fullName>
    </submittedName>
</protein>
<dbReference type="RefSeq" id="WP_021010046.1">
    <property type="nucleotide sequence ID" value="NZ_ASHR01000014.1"/>
</dbReference>